<dbReference type="InterPro" id="IPR007955">
    <property type="entry name" value="Bystin"/>
</dbReference>
<dbReference type="PANTHER" id="PTHR12821">
    <property type="entry name" value="BYSTIN"/>
    <property type="match status" value="1"/>
</dbReference>
<name>A0A0A9XXB3_LYGHE</name>
<proteinExistence type="inferred from homology"/>
<comment type="similarity">
    <text evidence="1">Belongs to the bystin family.</text>
</comment>
<gene>
    <name evidence="2" type="primary">bysl_1</name>
    <name evidence="3" type="synonym">bysl_0</name>
    <name evidence="3" type="ORF">CM83_10136</name>
    <name evidence="2" type="ORF">CM83_10139</name>
</gene>
<accession>A0A0A9XXB3</accession>
<reference evidence="2" key="2">
    <citation type="submission" date="2014-07" db="EMBL/GenBank/DDBJ databases">
        <authorList>
            <person name="Hull J."/>
        </authorList>
    </citation>
    <scope>NUCLEOTIDE SEQUENCE</scope>
</reference>
<dbReference type="PANTHER" id="PTHR12821:SF0">
    <property type="entry name" value="BYSTIN"/>
    <property type="match status" value="1"/>
</dbReference>
<dbReference type="AlphaFoldDB" id="A0A0A9XXB3"/>
<dbReference type="GO" id="GO:0030688">
    <property type="term" value="C:preribosome, small subunit precursor"/>
    <property type="evidence" value="ECO:0007669"/>
    <property type="project" value="TreeGrafter"/>
</dbReference>
<evidence type="ECO:0000256" key="1">
    <source>
        <dbReference type="ARBA" id="ARBA00007114"/>
    </source>
</evidence>
<dbReference type="EMBL" id="GBHO01021678">
    <property type="protein sequence ID" value="JAG21926.1"/>
    <property type="molecule type" value="Transcribed_RNA"/>
</dbReference>
<dbReference type="Pfam" id="PF05291">
    <property type="entry name" value="Bystin"/>
    <property type="match status" value="1"/>
</dbReference>
<evidence type="ECO:0000313" key="2">
    <source>
        <dbReference type="EMBL" id="JAG21925.1"/>
    </source>
</evidence>
<protein>
    <submittedName>
        <fullName evidence="2">Bystin</fullName>
    </submittedName>
</protein>
<sequence length="174" mass="20118">MAQRFYAAFLLPIVHERLREEHKLHPALYHAVRKALFRPVAFFKGFLLPLVADEECTLREALVIASVLQRCHLPQVPTAVTMVKIAQLPFAATACVFLRILVDKKMTLPYQAIEALVAYFDRVAQAHDKEDKLPVLWHQTLLSFTQRYKFDLNASQLQRLSQVCTMQFHYLITP</sequence>
<dbReference type="GO" id="GO:0005737">
    <property type="term" value="C:cytoplasm"/>
    <property type="evidence" value="ECO:0007669"/>
    <property type="project" value="TreeGrafter"/>
</dbReference>
<dbReference type="GO" id="GO:0006364">
    <property type="term" value="P:rRNA processing"/>
    <property type="evidence" value="ECO:0007669"/>
    <property type="project" value="TreeGrafter"/>
</dbReference>
<dbReference type="EMBL" id="GBHO01021679">
    <property type="protein sequence ID" value="JAG21925.1"/>
    <property type="molecule type" value="Transcribed_RNA"/>
</dbReference>
<dbReference type="GO" id="GO:0030515">
    <property type="term" value="F:snoRNA binding"/>
    <property type="evidence" value="ECO:0007669"/>
    <property type="project" value="TreeGrafter"/>
</dbReference>
<evidence type="ECO:0000313" key="3">
    <source>
        <dbReference type="EMBL" id="JAG21926.1"/>
    </source>
</evidence>
<organism evidence="2">
    <name type="scientific">Lygus hesperus</name>
    <name type="common">Western plant bug</name>
    <dbReference type="NCBI Taxonomy" id="30085"/>
    <lineage>
        <taxon>Eukaryota</taxon>
        <taxon>Metazoa</taxon>
        <taxon>Ecdysozoa</taxon>
        <taxon>Arthropoda</taxon>
        <taxon>Hexapoda</taxon>
        <taxon>Insecta</taxon>
        <taxon>Pterygota</taxon>
        <taxon>Neoptera</taxon>
        <taxon>Paraneoptera</taxon>
        <taxon>Hemiptera</taxon>
        <taxon>Heteroptera</taxon>
        <taxon>Panheteroptera</taxon>
        <taxon>Cimicomorpha</taxon>
        <taxon>Miridae</taxon>
        <taxon>Mirini</taxon>
        <taxon>Lygus</taxon>
    </lineage>
</organism>
<dbReference type="GO" id="GO:0005730">
    <property type="term" value="C:nucleolus"/>
    <property type="evidence" value="ECO:0007669"/>
    <property type="project" value="TreeGrafter"/>
</dbReference>
<reference evidence="2" key="1">
    <citation type="journal article" date="2014" name="PLoS ONE">
        <title>Transcriptome-Based Identification of ABC Transporters in the Western Tarnished Plant Bug Lygus hesperus.</title>
        <authorList>
            <person name="Hull J.J."/>
            <person name="Chaney K."/>
            <person name="Geib S.M."/>
            <person name="Fabrick J.A."/>
            <person name="Brent C.S."/>
            <person name="Walsh D."/>
            <person name="Lavine L.C."/>
        </authorList>
    </citation>
    <scope>NUCLEOTIDE SEQUENCE</scope>
</reference>